<evidence type="ECO:0000313" key="11">
    <source>
        <dbReference type="Proteomes" id="UP000652013"/>
    </source>
</evidence>
<evidence type="ECO:0000256" key="9">
    <source>
        <dbReference type="SAM" id="SignalP"/>
    </source>
</evidence>
<keyword evidence="2" id="KW-1003">Cell membrane</keyword>
<dbReference type="Pfam" id="PF09594">
    <property type="entry name" value="GT87"/>
    <property type="match status" value="1"/>
</dbReference>
<feature type="transmembrane region" description="Helical" evidence="8">
    <location>
        <begin position="124"/>
        <end position="152"/>
    </location>
</feature>
<comment type="caution">
    <text evidence="10">The sequence shown here is derived from an EMBL/GenBank/DDBJ whole genome shotgun (WGS) entry which is preliminary data.</text>
</comment>
<comment type="subcellular location">
    <subcellularLocation>
        <location evidence="1">Cell membrane</location>
        <topology evidence="1">Multi-pass membrane protein</topology>
    </subcellularLocation>
</comment>
<gene>
    <name evidence="10" type="ORF">Sya03_09000</name>
</gene>
<feature type="transmembrane region" description="Helical" evidence="8">
    <location>
        <begin position="194"/>
        <end position="213"/>
    </location>
</feature>
<keyword evidence="4 8" id="KW-0812">Transmembrane</keyword>
<keyword evidence="6 8" id="KW-0472">Membrane</keyword>
<organism evidence="10 11">
    <name type="scientific">Spirilliplanes yamanashiensis</name>
    <dbReference type="NCBI Taxonomy" id="42233"/>
    <lineage>
        <taxon>Bacteria</taxon>
        <taxon>Bacillati</taxon>
        <taxon>Actinomycetota</taxon>
        <taxon>Actinomycetes</taxon>
        <taxon>Micromonosporales</taxon>
        <taxon>Micromonosporaceae</taxon>
        <taxon>Spirilliplanes</taxon>
    </lineage>
</organism>
<feature type="transmembrane region" description="Helical" evidence="8">
    <location>
        <begin position="91"/>
        <end position="112"/>
    </location>
</feature>
<evidence type="ECO:0000256" key="3">
    <source>
        <dbReference type="ARBA" id="ARBA00022679"/>
    </source>
</evidence>
<dbReference type="AlphaFoldDB" id="A0A8J3Y4F3"/>
<proteinExistence type="inferred from homology"/>
<comment type="similarity">
    <text evidence="7">Belongs to the glycosyltransferase 87 family.</text>
</comment>
<evidence type="ECO:0000256" key="6">
    <source>
        <dbReference type="ARBA" id="ARBA00023136"/>
    </source>
</evidence>
<protein>
    <recommendedName>
        <fullName evidence="12">Alpha-1,2-mannosyltransferase</fullName>
    </recommendedName>
</protein>
<dbReference type="GO" id="GO:0005886">
    <property type="term" value="C:plasma membrane"/>
    <property type="evidence" value="ECO:0007669"/>
    <property type="project" value="UniProtKB-SubCell"/>
</dbReference>
<evidence type="ECO:0008006" key="12">
    <source>
        <dbReference type="Google" id="ProtNLM"/>
    </source>
</evidence>
<feature type="chain" id="PRO_5035159434" description="Alpha-1,2-mannosyltransferase" evidence="9">
    <location>
        <begin position="32"/>
        <end position="388"/>
    </location>
</feature>
<feature type="transmembrane region" description="Helical" evidence="8">
    <location>
        <begin position="323"/>
        <end position="341"/>
    </location>
</feature>
<feature type="transmembrane region" description="Helical" evidence="8">
    <location>
        <begin position="164"/>
        <end position="187"/>
    </location>
</feature>
<keyword evidence="5 8" id="KW-1133">Transmembrane helix</keyword>
<feature type="signal peptide" evidence="9">
    <location>
        <begin position="1"/>
        <end position="31"/>
    </location>
</feature>
<evidence type="ECO:0000256" key="5">
    <source>
        <dbReference type="ARBA" id="ARBA00022989"/>
    </source>
</evidence>
<keyword evidence="11" id="KW-1185">Reference proteome</keyword>
<feature type="transmembrane region" description="Helical" evidence="8">
    <location>
        <begin position="285"/>
        <end position="303"/>
    </location>
</feature>
<evidence type="ECO:0000256" key="2">
    <source>
        <dbReference type="ARBA" id="ARBA00022475"/>
    </source>
</evidence>
<evidence type="ECO:0000256" key="1">
    <source>
        <dbReference type="ARBA" id="ARBA00004651"/>
    </source>
</evidence>
<name>A0A8J3Y4F3_9ACTN</name>
<feature type="transmembrane region" description="Helical" evidence="8">
    <location>
        <begin position="253"/>
        <end position="273"/>
    </location>
</feature>
<evidence type="ECO:0000313" key="10">
    <source>
        <dbReference type="EMBL" id="GIJ01548.1"/>
    </source>
</evidence>
<accession>A0A8J3Y4F3</accession>
<sequence>MPGAASVPIMRRSTILLAAAASLAAGLQAWAALRRPLPGRLTDLQVYQGGAGFAKDGGSLYDFVAANGAPFTYPPFAGLLMRPLTWLPFPALAWVWTVATVAVVALVAVVLARRAEVRGWAPAAVALALFASAPVSSNLRFGQVSFLLAALVLVDALRLVPERWAGVATGLAAAVKLTPLIFIPYLWFTGRRRAAVTATATFTGLGAFAWAVAPAESVRFWTAEVFEVQRLGAILNLGNSSVNGLLLRWEVGATVRTDVVPVIGLTIAVLALVRAVRADRAGHPLAAVVIMGAASLVLSPVSWTHHQIWLVLAALLVVDRAGRWWAAGVLAVLVLPLPALLADLPGGAITGDVRMLLAVAVATAVPFAATRRRTPAGAPADLAAAGGR</sequence>
<evidence type="ECO:0000256" key="7">
    <source>
        <dbReference type="ARBA" id="ARBA00024033"/>
    </source>
</evidence>
<dbReference type="GO" id="GO:0016758">
    <property type="term" value="F:hexosyltransferase activity"/>
    <property type="evidence" value="ECO:0007669"/>
    <property type="project" value="InterPro"/>
</dbReference>
<keyword evidence="3" id="KW-0808">Transferase</keyword>
<dbReference type="EMBL" id="BOOY01000005">
    <property type="protein sequence ID" value="GIJ01548.1"/>
    <property type="molecule type" value="Genomic_DNA"/>
</dbReference>
<reference evidence="10" key="1">
    <citation type="submission" date="2021-01" db="EMBL/GenBank/DDBJ databases">
        <title>Whole genome shotgun sequence of Spirilliplanes yamanashiensis NBRC 15828.</title>
        <authorList>
            <person name="Komaki H."/>
            <person name="Tamura T."/>
        </authorList>
    </citation>
    <scope>NUCLEOTIDE SEQUENCE</scope>
    <source>
        <strain evidence="10">NBRC 15828</strain>
    </source>
</reference>
<keyword evidence="9" id="KW-0732">Signal</keyword>
<dbReference type="InterPro" id="IPR018584">
    <property type="entry name" value="GT87"/>
</dbReference>
<evidence type="ECO:0000256" key="8">
    <source>
        <dbReference type="SAM" id="Phobius"/>
    </source>
</evidence>
<dbReference type="Proteomes" id="UP000652013">
    <property type="component" value="Unassembled WGS sequence"/>
</dbReference>
<evidence type="ECO:0000256" key="4">
    <source>
        <dbReference type="ARBA" id="ARBA00022692"/>
    </source>
</evidence>